<protein>
    <recommendedName>
        <fullName evidence="3">Condensation domain-containing protein</fullName>
    </recommendedName>
</protein>
<dbReference type="AlphaFoldDB" id="A0A067BY28"/>
<organism evidence="1 2">
    <name type="scientific">Saprolegnia parasitica (strain CBS 223.65)</name>
    <dbReference type="NCBI Taxonomy" id="695850"/>
    <lineage>
        <taxon>Eukaryota</taxon>
        <taxon>Sar</taxon>
        <taxon>Stramenopiles</taxon>
        <taxon>Oomycota</taxon>
        <taxon>Saprolegniomycetes</taxon>
        <taxon>Saprolegniales</taxon>
        <taxon>Saprolegniaceae</taxon>
        <taxon>Saprolegnia</taxon>
    </lineage>
</organism>
<accession>A0A067BY28</accession>
<evidence type="ECO:0000313" key="2">
    <source>
        <dbReference type="Proteomes" id="UP000030745"/>
    </source>
</evidence>
<gene>
    <name evidence="1" type="ORF">SPRG_15298</name>
</gene>
<evidence type="ECO:0000313" key="1">
    <source>
        <dbReference type="EMBL" id="KDO19492.1"/>
    </source>
</evidence>
<evidence type="ECO:0008006" key="3">
    <source>
        <dbReference type="Google" id="ProtNLM"/>
    </source>
</evidence>
<name>A0A067BY28_SAPPC</name>
<dbReference type="Proteomes" id="UP000030745">
    <property type="component" value="Unassembled WGS sequence"/>
</dbReference>
<dbReference type="OrthoDB" id="75860at2759"/>
<dbReference type="EMBL" id="KK583348">
    <property type="protein sequence ID" value="KDO19492.1"/>
    <property type="molecule type" value="Genomic_DNA"/>
</dbReference>
<reference evidence="1 2" key="1">
    <citation type="journal article" date="2013" name="PLoS Genet.">
        <title>Distinctive expansion of potential virulence genes in the genome of the oomycete fish pathogen Saprolegnia parasitica.</title>
        <authorList>
            <person name="Jiang R.H."/>
            <person name="de Bruijn I."/>
            <person name="Haas B.J."/>
            <person name="Belmonte R."/>
            <person name="Lobach L."/>
            <person name="Christie J."/>
            <person name="van den Ackerveken G."/>
            <person name="Bottin A."/>
            <person name="Bulone V."/>
            <person name="Diaz-Moreno S.M."/>
            <person name="Dumas B."/>
            <person name="Fan L."/>
            <person name="Gaulin E."/>
            <person name="Govers F."/>
            <person name="Grenville-Briggs L.J."/>
            <person name="Horner N.R."/>
            <person name="Levin J.Z."/>
            <person name="Mammella M."/>
            <person name="Meijer H.J."/>
            <person name="Morris P."/>
            <person name="Nusbaum C."/>
            <person name="Oome S."/>
            <person name="Phillips A.J."/>
            <person name="van Rooyen D."/>
            <person name="Rzeszutek E."/>
            <person name="Saraiva M."/>
            <person name="Secombes C.J."/>
            <person name="Seidl M.F."/>
            <person name="Snel B."/>
            <person name="Stassen J.H."/>
            <person name="Sykes S."/>
            <person name="Tripathy S."/>
            <person name="van den Berg H."/>
            <person name="Vega-Arreguin J.C."/>
            <person name="Wawra S."/>
            <person name="Young S.K."/>
            <person name="Zeng Q."/>
            <person name="Dieguez-Uribeondo J."/>
            <person name="Russ C."/>
            <person name="Tyler B.M."/>
            <person name="van West P."/>
        </authorList>
    </citation>
    <scope>NUCLEOTIDE SEQUENCE [LARGE SCALE GENOMIC DNA]</scope>
    <source>
        <strain evidence="1 2">CBS 223.65</strain>
    </source>
</reference>
<dbReference type="GeneID" id="24137039"/>
<proteinExistence type="predicted"/>
<dbReference type="RefSeq" id="XP_012209796.1">
    <property type="nucleotide sequence ID" value="XM_012354406.1"/>
</dbReference>
<dbReference type="OMA" id="GHITADP"/>
<dbReference type="Gene3D" id="3.30.559.10">
    <property type="entry name" value="Chloramphenicol acetyltransferase-like domain"/>
    <property type="match status" value="1"/>
</dbReference>
<dbReference type="InterPro" id="IPR023213">
    <property type="entry name" value="CAT-like_dom_sf"/>
</dbReference>
<dbReference type="KEGG" id="spar:SPRG_15298"/>
<sequence>MSNEATQLLSVPPIQTATLYERVDVPALKARTAAIVAQNPWLLGRLAYGPANTLELQYETSPSNISEAFVEVHCPLPANAPEEQVAAWLAHAASVFQVVTAHLVNGSVAVVVALCHAVGDGSTYYRLYKMLDVHEAPVALTPVRAFEDTAAFFGALTPHTAPAMRTLFVLRRALVNVVRYGYRKLLFRSLPQIVEYRVDATALAAIKAAHAPRKDAPYLSTNDIVASAFFKMTSTALGLLAINLRDRLRLSPSAVGNYVGCFVYARGDYLDPADVRASYHDKTAPQVKMSSEPFPTSLFSPGHFSVMTNWCSFYHHLVLDGNVTPTAHLPLTRHGLLPFDATGLLYHRSPSDVRLVVTRNASTPLSVPSFLQLVSS</sequence>
<keyword evidence="2" id="KW-1185">Reference proteome</keyword>
<dbReference type="VEuPathDB" id="FungiDB:SPRG_15298"/>